<evidence type="ECO:0000256" key="8">
    <source>
        <dbReference type="ARBA" id="ARBA00038873"/>
    </source>
</evidence>
<dbReference type="Gene3D" id="3.30.200.20">
    <property type="entry name" value="Phosphorylase Kinase, domain 1"/>
    <property type="match status" value="1"/>
</dbReference>
<keyword evidence="13" id="KW-1185">Reference proteome</keyword>
<reference evidence="11 13" key="2">
    <citation type="journal article" date="2013" name="Nature">
        <title>Insights into bilaterian evolution from three spiralian genomes.</title>
        <authorList>
            <person name="Simakov O."/>
            <person name="Marletaz F."/>
            <person name="Cho S.J."/>
            <person name="Edsinger-Gonzales E."/>
            <person name="Havlak P."/>
            <person name="Hellsten U."/>
            <person name="Kuo D.H."/>
            <person name="Larsson T."/>
            <person name="Lv J."/>
            <person name="Arendt D."/>
            <person name="Savage R."/>
            <person name="Osoegawa K."/>
            <person name="de Jong P."/>
            <person name="Grimwood J."/>
            <person name="Chapman J.A."/>
            <person name="Shapiro H."/>
            <person name="Aerts A."/>
            <person name="Otillar R.P."/>
            <person name="Terry A.Y."/>
            <person name="Boore J.L."/>
            <person name="Grigoriev I.V."/>
            <person name="Lindberg D.R."/>
            <person name="Seaver E.C."/>
            <person name="Weisblat D.A."/>
            <person name="Putnam N.H."/>
            <person name="Rokhsar D.S."/>
        </authorList>
    </citation>
    <scope>NUCLEOTIDE SEQUENCE</scope>
</reference>
<gene>
    <name evidence="12" type="primary">20210072</name>
    <name evidence="11" type="ORF">HELRODRAFT_185292</name>
</gene>
<evidence type="ECO:0000256" key="4">
    <source>
        <dbReference type="ARBA" id="ARBA00022679"/>
    </source>
</evidence>
<dbReference type="EC" id="2.7.1.81" evidence="8"/>
<feature type="domain" description="Aminoglycoside phosphotransferase" evidence="10">
    <location>
        <begin position="32"/>
        <end position="282"/>
    </location>
</feature>
<evidence type="ECO:0000256" key="9">
    <source>
        <dbReference type="ARBA" id="ARBA00040505"/>
    </source>
</evidence>
<dbReference type="GeneID" id="20210072"/>
<comment type="catalytic activity">
    <reaction evidence="6">
        <text>(5R)-5-hydroxy-L-lysine + GTP = (5R)-5-phosphooxy-L-lysine + GDP + H(+)</text>
        <dbReference type="Rhea" id="RHEA:19049"/>
        <dbReference type="ChEBI" id="CHEBI:15378"/>
        <dbReference type="ChEBI" id="CHEBI:37565"/>
        <dbReference type="ChEBI" id="CHEBI:57882"/>
        <dbReference type="ChEBI" id="CHEBI:58189"/>
        <dbReference type="ChEBI" id="CHEBI:58357"/>
        <dbReference type="EC" id="2.7.1.81"/>
    </reaction>
</comment>
<accession>T1FMM3</accession>
<dbReference type="RefSeq" id="XP_009011160.1">
    <property type="nucleotide sequence ID" value="XM_009012912.1"/>
</dbReference>
<dbReference type="HOGENOM" id="CLU_042971_1_0_1"/>
<dbReference type="FunCoup" id="T1FMM3">
    <property type="interactions" value="131"/>
</dbReference>
<comment type="similarity">
    <text evidence="2">Belongs to the aminoglycoside phosphotransferase family.</text>
</comment>
<evidence type="ECO:0000256" key="2">
    <source>
        <dbReference type="ARBA" id="ARBA00006219"/>
    </source>
</evidence>
<reference evidence="12" key="3">
    <citation type="submission" date="2015-06" db="UniProtKB">
        <authorList>
            <consortium name="EnsemblMetazoa"/>
        </authorList>
    </citation>
    <scope>IDENTIFICATION</scope>
</reference>
<dbReference type="KEGG" id="hro:HELRODRAFT_185292"/>
<evidence type="ECO:0000256" key="7">
    <source>
        <dbReference type="ARBA" id="ARBA00037368"/>
    </source>
</evidence>
<evidence type="ECO:0000256" key="5">
    <source>
        <dbReference type="ARBA" id="ARBA00022777"/>
    </source>
</evidence>
<dbReference type="Proteomes" id="UP000015101">
    <property type="component" value="Unassembled WGS sequence"/>
</dbReference>
<protein>
    <recommendedName>
        <fullName evidence="9">Hydroxylysine kinase</fullName>
        <ecNumber evidence="8">2.7.1.81</ecNumber>
    </recommendedName>
</protein>
<dbReference type="InterPro" id="IPR002575">
    <property type="entry name" value="Aminoglycoside_PTrfase"/>
</dbReference>
<keyword evidence="4" id="KW-0808">Transferase</keyword>
<dbReference type="OMA" id="FYDTFDC"/>
<dbReference type="STRING" id="6412.T1FMM3"/>
<dbReference type="SUPFAM" id="SSF56112">
    <property type="entry name" value="Protein kinase-like (PK-like)"/>
    <property type="match status" value="1"/>
</dbReference>
<dbReference type="AlphaFoldDB" id="T1FMM3"/>
<evidence type="ECO:0000313" key="12">
    <source>
        <dbReference type="EnsemblMetazoa" id="HelroP185292"/>
    </source>
</evidence>
<dbReference type="eggNOG" id="ENOG502QT7T">
    <property type="taxonomic scope" value="Eukaryota"/>
</dbReference>
<dbReference type="InParanoid" id="T1FMM3"/>
<dbReference type="EMBL" id="KB095858">
    <property type="protein sequence ID" value="ESO10891.1"/>
    <property type="molecule type" value="Genomic_DNA"/>
</dbReference>
<dbReference type="EnsemblMetazoa" id="HelroT185292">
    <property type="protein sequence ID" value="HelroP185292"/>
    <property type="gene ID" value="HelroG185292"/>
</dbReference>
<evidence type="ECO:0000259" key="10">
    <source>
        <dbReference type="Pfam" id="PF01636"/>
    </source>
</evidence>
<dbReference type="EMBL" id="AMQM01002771">
    <property type="status" value="NOT_ANNOTATED_CDS"/>
    <property type="molecule type" value="Genomic_DNA"/>
</dbReference>
<dbReference type="FunFam" id="3.90.1200.10:FF:000007">
    <property type="entry name" value="hydroxylysine kinase isoform X1"/>
    <property type="match status" value="1"/>
</dbReference>
<dbReference type="CTD" id="20210072"/>
<evidence type="ECO:0000256" key="6">
    <source>
        <dbReference type="ARBA" id="ARBA00036820"/>
    </source>
</evidence>
<dbReference type="Pfam" id="PF01636">
    <property type="entry name" value="APH"/>
    <property type="match status" value="1"/>
</dbReference>
<dbReference type="OrthoDB" id="9973935at2759"/>
<comment type="function">
    <text evidence="7">Catalyzes the GTP-dependent phosphorylation of 5-hydroxy-L-lysine.</text>
</comment>
<dbReference type="GO" id="GO:0019202">
    <property type="term" value="F:amino acid kinase activity"/>
    <property type="evidence" value="ECO:0000318"/>
    <property type="project" value="GO_Central"/>
</dbReference>
<evidence type="ECO:0000313" key="11">
    <source>
        <dbReference type="EMBL" id="ESO10891.1"/>
    </source>
</evidence>
<organism evidence="12 13">
    <name type="scientific">Helobdella robusta</name>
    <name type="common">Californian leech</name>
    <dbReference type="NCBI Taxonomy" id="6412"/>
    <lineage>
        <taxon>Eukaryota</taxon>
        <taxon>Metazoa</taxon>
        <taxon>Spiralia</taxon>
        <taxon>Lophotrochozoa</taxon>
        <taxon>Annelida</taxon>
        <taxon>Clitellata</taxon>
        <taxon>Hirudinea</taxon>
        <taxon>Rhynchobdellida</taxon>
        <taxon>Glossiphoniidae</taxon>
        <taxon>Helobdella</taxon>
    </lineage>
</organism>
<evidence type="ECO:0000313" key="13">
    <source>
        <dbReference type="Proteomes" id="UP000015101"/>
    </source>
</evidence>
<dbReference type="EMBL" id="AMQM01002770">
    <property type="status" value="NOT_ANNOTATED_CDS"/>
    <property type="molecule type" value="Genomic_DNA"/>
</dbReference>
<dbReference type="GO" id="GO:0047992">
    <property type="term" value="F:hydroxylysine kinase activity"/>
    <property type="evidence" value="ECO:0007669"/>
    <property type="project" value="UniProtKB-EC"/>
</dbReference>
<dbReference type="InterPro" id="IPR050249">
    <property type="entry name" value="Pseudomonas-type_ThrB"/>
</dbReference>
<reference evidence="13" key="1">
    <citation type="submission" date="2012-12" db="EMBL/GenBank/DDBJ databases">
        <authorList>
            <person name="Hellsten U."/>
            <person name="Grimwood J."/>
            <person name="Chapman J.A."/>
            <person name="Shapiro H."/>
            <person name="Aerts A."/>
            <person name="Otillar R.P."/>
            <person name="Terry A.Y."/>
            <person name="Boore J.L."/>
            <person name="Simakov O."/>
            <person name="Marletaz F."/>
            <person name="Cho S.-J."/>
            <person name="Edsinger-Gonzales E."/>
            <person name="Havlak P."/>
            <person name="Kuo D.-H."/>
            <person name="Larsson T."/>
            <person name="Lv J."/>
            <person name="Arendt D."/>
            <person name="Savage R."/>
            <person name="Osoegawa K."/>
            <person name="de Jong P."/>
            <person name="Lindberg D.R."/>
            <person name="Seaver E.C."/>
            <person name="Weisblat D.A."/>
            <person name="Putnam N.H."/>
            <person name="Grigoriev I.V."/>
            <person name="Rokhsar D.S."/>
        </authorList>
    </citation>
    <scope>NUCLEOTIDE SEQUENCE</scope>
</reference>
<evidence type="ECO:0000256" key="3">
    <source>
        <dbReference type="ARBA" id="ARBA00022490"/>
    </source>
</evidence>
<keyword evidence="5" id="KW-0418">Kinase</keyword>
<dbReference type="Gene3D" id="3.90.1200.10">
    <property type="match status" value="1"/>
</dbReference>
<keyword evidence="3" id="KW-0963">Cytoplasm</keyword>
<evidence type="ECO:0000256" key="1">
    <source>
        <dbReference type="ARBA" id="ARBA00004496"/>
    </source>
</evidence>
<dbReference type="FunFam" id="3.30.200.20:FF:000549">
    <property type="entry name" value="hydroxylysine kinase"/>
    <property type="match status" value="1"/>
</dbReference>
<dbReference type="PANTHER" id="PTHR21064">
    <property type="entry name" value="AMINOGLYCOSIDE PHOSPHOTRANSFERASE DOMAIN-CONTAINING PROTEIN-RELATED"/>
    <property type="match status" value="1"/>
</dbReference>
<name>T1FMM3_HELRO</name>
<comment type="subcellular location">
    <subcellularLocation>
        <location evidence="1">Cytoplasm</location>
    </subcellularLocation>
</comment>
<sequence>MKPVASVRPALSKEDVLGILSERYCLQGVLEVKELPSYEDRNYYVKTEKEQPNEFVLKIMNSSDSTRIHVDGEIEFQKVLNLKGFCCPEHMQDVNGNYKSYIQLGDSRHMVRLLTYLPGTVLGGIIRSPDVLVAIGKYVADVHNATKDFRHPCLRDNPEYIWSLENVPKLHMYLDYISDDGGKDLVREAIKLFEKNVIPNMNLFEHGTIHGDINEGNLIVLANSVTKQGIQINRETMGLIDFNESNISCLIFDLTCAVTYMMIENKGVLEDFVDAGGYVIGGYLKNRPISELEISLLPYCVLGRYAQTLSISTYTQTLDPKNQHIFTTSHSGWEQLEILIKKGADEILRRWREIASSTT</sequence>
<proteinExistence type="inferred from homology"/>
<dbReference type="InterPro" id="IPR011009">
    <property type="entry name" value="Kinase-like_dom_sf"/>
</dbReference>
<dbReference type="GO" id="GO:0005737">
    <property type="term" value="C:cytoplasm"/>
    <property type="evidence" value="ECO:0007669"/>
    <property type="project" value="UniProtKB-SubCell"/>
</dbReference>
<dbReference type="PANTHER" id="PTHR21064:SF1">
    <property type="entry name" value="HYDROXYLYSINE KINASE"/>
    <property type="match status" value="1"/>
</dbReference>